<evidence type="ECO:0000313" key="2">
    <source>
        <dbReference type="Proteomes" id="UP001341840"/>
    </source>
</evidence>
<organism evidence="1 2">
    <name type="scientific">Stylosanthes scabra</name>
    <dbReference type="NCBI Taxonomy" id="79078"/>
    <lineage>
        <taxon>Eukaryota</taxon>
        <taxon>Viridiplantae</taxon>
        <taxon>Streptophyta</taxon>
        <taxon>Embryophyta</taxon>
        <taxon>Tracheophyta</taxon>
        <taxon>Spermatophyta</taxon>
        <taxon>Magnoliopsida</taxon>
        <taxon>eudicotyledons</taxon>
        <taxon>Gunneridae</taxon>
        <taxon>Pentapetalae</taxon>
        <taxon>rosids</taxon>
        <taxon>fabids</taxon>
        <taxon>Fabales</taxon>
        <taxon>Fabaceae</taxon>
        <taxon>Papilionoideae</taxon>
        <taxon>50 kb inversion clade</taxon>
        <taxon>dalbergioids sensu lato</taxon>
        <taxon>Dalbergieae</taxon>
        <taxon>Pterocarpus clade</taxon>
        <taxon>Stylosanthes</taxon>
    </lineage>
</organism>
<reference evidence="1 2" key="1">
    <citation type="journal article" date="2023" name="Plants (Basel)">
        <title>Bridging the Gap: Combining Genomics and Transcriptomics Approaches to Understand Stylosanthes scabra, an Orphan Legume from the Brazilian Caatinga.</title>
        <authorList>
            <person name="Ferreira-Neto J.R.C."/>
            <person name="da Silva M.D."/>
            <person name="Binneck E."/>
            <person name="de Melo N.F."/>
            <person name="da Silva R.H."/>
            <person name="de Melo A.L.T.M."/>
            <person name="Pandolfi V."/>
            <person name="Bustamante F.O."/>
            <person name="Brasileiro-Vidal A.C."/>
            <person name="Benko-Iseppon A.M."/>
        </authorList>
    </citation>
    <scope>NUCLEOTIDE SEQUENCE [LARGE SCALE GENOMIC DNA]</scope>
    <source>
        <tissue evidence="1">Leaves</tissue>
    </source>
</reference>
<accession>A0ABU6ZRK5</accession>
<gene>
    <name evidence="1" type="ORF">PIB30_085989</name>
</gene>
<keyword evidence="2" id="KW-1185">Reference proteome</keyword>
<evidence type="ECO:0000313" key="1">
    <source>
        <dbReference type="EMBL" id="MED6224630.1"/>
    </source>
</evidence>
<dbReference type="Proteomes" id="UP001341840">
    <property type="component" value="Unassembled WGS sequence"/>
</dbReference>
<sequence>MRQIRCGGLGAGRGAADGHFDPLYKVVPLIFNKFSSAREAWPQMRLFARHPAQCSFCGLRPSLTVDSIAISIVPSIHFTCLPYQCYMLVGGSHDQRLKRPMAAVSCFPSIWHRSDQAKKEFKVEVEAIEPVRDKNLVREDAHAFNSDEETVDLKGITLHALQLPPPHTVRIAVVGDM</sequence>
<comment type="caution">
    <text evidence="1">The sequence shown here is derived from an EMBL/GenBank/DDBJ whole genome shotgun (WGS) entry which is preliminary data.</text>
</comment>
<name>A0ABU6ZRK5_9FABA</name>
<dbReference type="EMBL" id="JASCZI010273315">
    <property type="protein sequence ID" value="MED6224630.1"/>
    <property type="molecule type" value="Genomic_DNA"/>
</dbReference>
<proteinExistence type="predicted"/>
<feature type="non-terminal residue" evidence="1">
    <location>
        <position position="177"/>
    </location>
</feature>
<protein>
    <submittedName>
        <fullName evidence="1">Uncharacterized protein</fullName>
    </submittedName>
</protein>